<dbReference type="OrthoDB" id="4010961at2759"/>
<dbReference type="InParanoid" id="G3AFI3"/>
<dbReference type="AlphaFoldDB" id="G3AFI3"/>
<keyword evidence="1" id="KW-1133">Transmembrane helix</keyword>
<name>G3AFI3_SPAPN</name>
<dbReference type="OMA" id="ANFYIDI"/>
<feature type="transmembrane region" description="Helical" evidence="1">
    <location>
        <begin position="46"/>
        <end position="70"/>
    </location>
</feature>
<evidence type="ECO:0000256" key="1">
    <source>
        <dbReference type="SAM" id="Phobius"/>
    </source>
</evidence>
<dbReference type="eggNOG" id="ENOG502SCYK">
    <property type="taxonomic scope" value="Eukaryota"/>
</dbReference>
<evidence type="ECO:0000313" key="3">
    <source>
        <dbReference type="Proteomes" id="UP000000709"/>
    </source>
</evidence>
<dbReference type="EMBL" id="GL996499">
    <property type="protein sequence ID" value="EGW34972.1"/>
    <property type="molecule type" value="Genomic_DNA"/>
</dbReference>
<keyword evidence="1" id="KW-0472">Membrane</keyword>
<dbReference type="KEGG" id="spaa:SPAPADRAFT_48031"/>
<organism evidence="3">
    <name type="scientific">Spathaspora passalidarum (strain NRRL Y-27907 / 11-Y1)</name>
    <dbReference type="NCBI Taxonomy" id="619300"/>
    <lineage>
        <taxon>Eukaryota</taxon>
        <taxon>Fungi</taxon>
        <taxon>Dikarya</taxon>
        <taxon>Ascomycota</taxon>
        <taxon>Saccharomycotina</taxon>
        <taxon>Pichiomycetes</taxon>
        <taxon>Debaryomycetaceae</taxon>
        <taxon>Spathaspora</taxon>
    </lineage>
</organism>
<dbReference type="Proteomes" id="UP000000709">
    <property type="component" value="Unassembled WGS sequence"/>
</dbReference>
<protein>
    <submittedName>
        <fullName evidence="2">Uncharacterized protein</fullName>
    </submittedName>
</protein>
<reference evidence="2 3" key="1">
    <citation type="journal article" date="2011" name="Proc. Natl. Acad. Sci. U.S.A.">
        <title>Comparative genomics of xylose-fermenting fungi for enhanced biofuel production.</title>
        <authorList>
            <person name="Wohlbach D.J."/>
            <person name="Kuo A."/>
            <person name="Sato T.K."/>
            <person name="Potts K.M."/>
            <person name="Salamov A.A."/>
            <person name="LaButti K.M."/>
            <person name="Sun H."/>
            <person name="Clum A."/>
            <person name="Pangilinan J.L."/>
            <person name="Lindquist E.A."/>
            <person name="Lucas S."/>
            <person name="Lapidus A."/>
            <person name="Jin M."/>
            <person name="Gunawan C."/>
            <person name="Balan V."/>
            <person name="Dale B.E."/>
            <person name="Jeffries T.W."/>
            <person name="Zinkel R."/>
            <person name="Barry K.W."/>
            <person name="Grigoriev I.V."/>
            <person name="Gasch A.P."/>
        </authorList>
    </citation>
    <scope>NUCLEOTIDE SEQUENCE [LARGE SCALE GENOMIC DNA]</scope>
    <source>
        <strain evidence="3">NRRL Y-27907 / 11-Y1</strain>
    </source>
</reference>
<dbReference type="RefSeq" id="XP_007372384.1">
    <property type="nucleotide sequence ID" value="XM_007372322.1"/>
</dbReference>
<dbReference type="GeneID" id="18871168"/>
<proteinExistence type="predicted"/>
<keyword evidence="1" id="KW-0812">Transmembrane</keyword>
<sequence length="458" mass="52867">MFKIRYSHLAKRRMRIAPIFHNTGLIQSRSIRLSAEGVRVAKNYRYIMSVLAGVYVGVGIVSLGSFYFMYHDADTRQPIPFELSFQNQVTAVKAINKDDALKSPRYAVKHYRRLLIELAKEVDPSVDENSLGPFEVPIIDSDTLVHKKSNKFSNFYIDIVLRYAKALLAKGQLEVSMDVLSKIINDDVLFYKLGDTEKLAAGSRLLAKVSPDPEQKQYYLKRAINMLRKFYPSIIVDQDYVLAENSNISDEILNCLNDLAFQYASASKSTKNKKQKEELLSNSLKIYLANLRCLNIIREGLETQTKTQVNFPWFNCDRENLIISICELRAHISEVMWAKGFKKNAIGWSEEVVEEIYYDRQSSAKASPLLINVLNNLVAMYDDIKDTASKNRCEKLRSELKVFDFEVSTKWYDDLIKKWSKIMYKDGPIEILAKPLRERFGFGERVLDIEEYEDEDVE</sequence>
<dbReference type="HOGENOM" id="CLU_040309_0_0_1"/>
<evidence type="ECO:0000313" key="2">
    <source>
        <dbReference type="EMBL" id="EGW34972.1"/>
    </source>
</evidence>
<keyword evidence="3" id="KW-1185">Reference proteome</keyword>
<gene>
    <name evidence="2" type="ORF">SPAPADRAFT_48031</name>
</gene>
<accession>G3AFI3</accession>